<dbReference type="SFLD" id="SFLDG01144">
    <property type="entry name" value="C2.B.4:_PGP_Like"/>
    <property type="match status" value="1"/>
</dbReference>
<dbReference type="Gene3D" id="3.40.50.1000">
    <property type="entry name" value="HAD superfamily/HAD-like"/>
    <property type="match status" value="1"/>
</dbReference>
<dbReference type="PANTHER" id="PTHR10000">
    <property type="entry name" value="PHOSPHOSERINE PHOSPHATASE"/>
    <property type="match status" value="1"/>
</dbReference>
<dbReference type="Proteomes" id="UP000289821">
    <property type="component" value="Unassembled WGS sequence"/>
</dbReference>
<dbReference type="GO" id="GO:0016791">
    <property type="term" value="F:phosphatase activity"/>
    <property type="evidence" value="ECO:0007669"/>
    <property type="project" value="TreeGrafter"/>
</dbReference>
<dbReference type="RefSeq" id="WP_201740416.1">
    <property type="nucleotide sequence ID" value="NZ_QOVI01000003.1"/>
</dbReference>
<dbReference type="InterPro" id="IPR036412">
    <property type="entry name" value="HAD-like_sf"/>
</dbReference>
<dbReference type="PROSITE" id="PS01228">
    <property type="entry name" value="COF_1"/>
    <property type="match status" value="1"/>
</dbReference>
<proteinExistence type="predicted"/>
<dbReference type="EMBL" id="QOVI01000003">
    <property type="protein sequence ID" value="RXG15594.1"/>
    <property type="molecule type" value="Genomic_DNA"/>
</dbReference>
<sequence>MDLTQVKLVVTDMDGTLLNDQGKVSPRFFELFKDLQKHNIQFVAASGRQYFSIIDKLDLIKDEITVVAENGGITVQKTEVLDTCTVDAEVVHDLIRQMREIEDAHIVLCGKEQAYVESDHEPFIEIFQEYYTKFKRVPDLTEISNDHFFKIAVYSFGGSEETTYPIAQKLEDQVKVKVSGENWLDISHLNTDKGRALKILQDSLNITKAETMVFGDYNNDLEMIGLADYSFAMQNAHPNVTKAANYQTKSNNENGVEHILEQLIEAKDTLLGNRVL</sequence>
<gene>
    <name evidence="1" type="ORF">DSM04_103483</name>
</gene>
<dbReference type="InterPro" id="IPR006379">
    <property type="entry name" value="HAD-SF_hydro_IIB"/>
</dbReference>
<dbReference type="GO" id="GO:0005829">
    <property type="term" value="C:cytosol"/>
    <property type="evidence" value="ECO:0007669"/>
    <property type="project" value="TreeGrafter"/>
</dbReference>
<dbReference type="NCBIfam" id="TIGR00099">
    <property type="entry name" value="Cof-subfamily"/>
    <property type="match status" value="1"/>
</dbReference>
<accession>A0A4Q0NVI4</accession>
<protein>
    <recommendedName>
        <fullName evidence="3">Cof subfamily protein (Haloacid dehalogenase superfamily)/HAD superfamily hydrolase (TIGR01484 family)</fullName>
    </recommendedName>
</protein>
<evidence type="ECO:0000313" key="2">
    <source>
        <dbReference type="Proteomes" id="UP000289821"/>
    </source>
</evidence>
<dbReference type="SFLD" id="SFLDG01140">
    <property type="entry name" value="C2.B:_Phosphomannomutase_and_P"/>
    <property type="match status" value="1"/>
</dbReference>
<keyword evidence="2" id="KW-1185">Reference proteome</keyword>
<organism evidence="1 2">
    <name type="scientific">Leeuwenhoekiella aestuarii</name>
    <dbReference type="NCBI Taxonomy" id="2249426"/>
    <lineage>
        <taxon>Bacteria</taxon>
        <taxon>Pseudomonadati</taxon>
        <taxon>Bacteroidota</taxon>
        <taxon>Flavobacteriia</taxon>
        <taxon>Flavobacteriales</taxon>
        <taxon>Flavobacteriaceae</taxon>
        <taxon>Leeuwenhoekiella</taxon>
    </lineage>
</organism>
<dbReference type="InterPro" id="IPR000150">
    <property type="entry name" value="Cof"/>
</dbReference>
<dbReference type="CDD" id="cd07518">
    <property type="entry name" value="HAD_YbiV-Like"/>
    <property type="match status" value="1"/>
</dbReference>
<evidence type="ECO:0008006" key="3">
    <source>
        <dbReference type="Google" id="ProtNLM"/>
    </source>
</evidence>
<evidence type="ECO:0000313" key="1">
    <source>
        <dbReference type="EMBL" id="RXG15594.1"/>
    </source>
</evidence>
<dbReference type="Gene3D" id="3.30.1240.10">
    <property type="match status" value="1"/>
</dbReference>
<dbReference type="PANTHER" id="PTHR10000:SF53">
    <property type="entry name" value="5-AMINO-6-(5-PHOSPHO-D-RIBITYLAMINO)URACIL PHOSPHATASE YBJI-RELATED"/>
    <property type="match status" value="1"/>
</dbReference>
<name>A0A4Q0NVI4_9FLAO</name>
<dbReference type="AlphaFoldDB" id="A0A4Q0NVI4"/>
<dbReference type="InterPro" id="IPR023214">
    <property type="entry name" value="HAD_sf"/>
</dbReference>
<comment type="caution">
    <text evidence="1">The sequence shown here is derived from an EMBL/GenBank/DDBJ whole genome shotgun (WGS) entry which is preliminary data.</text>
</comment>
<reference evidence="1 2" key="1">
    <citation type="submission" date="2018-07" db="EMBL/GenBank/DDBJ databases">
        <title>Leeuwenhoekiella genomics.</title>
        <authorList>
            <person name="Tahon G."/>
            <person name="Willems A."/>
        </authorList>
    </citation>
    <scope>NUCLEOTIDE SEQUENCE [LARGE SCALE GENOMIC DNA]</scope>
    <source>
        <strain evidence="1 2">R-50232</strain>
    </source>
</reference>
<dbReference type="SFLD" id="SFLDS00003">
    <property type="entry name" value="Haloacid_Dehalogenase"/>
    <property type="match status" value="1"/>
</dbReference>
<dbReference type="Pfam" id="PF08282">
    <property type="entry name" value="Hydrolase_3"/>
    <property type="match status" value="1"/>
</dbReference>
<dbReference type="SUPFAM" id="SSF56784">
    <property type="entry name" value="HAD-like"/>
    <property type="match status" value="1"/>
</dbReference>
<dbReference type="GO" id="GO:0000287">
    <property type="term" value="F:magnesium ion binding"/>
    <property type="evidence" value="ECO:0007669"/>
    <property type="project" value="TreeGrafter"/>
</dbReference>
<dbReference type="NCBIfam" id="TIGR01484">
    <property type="entry name" value="HAD-SF-IIB"/>
    <property type="match status" value="1"/>
</dbReference>